<dbReference type="InterPro" id="IPR036163">
    <property type="entry name" value="HMA_dom_sf"/>
</dbReference>
<reference evidence="3 4" key="1">
    <citation type="submission" date="2016-10" db="EMBL/GenBank/DDBJ databases">
        <authorList>
            <person name="de Groot N.N."/>
        </authorList>
    </citation>
    <scope>NUCLEOTIDE SEQUENCE [LARGE SCALE GENOMIC DNA]</scope>
    <source>
        <strain evidence="3 4">DSM 16859</strain>
    </source>
</reference>
<evidence type="ECO:0000256" key="1">
    <source>
        <dbReference type="ARBA" id="ARBA00022723"/>
    </source>
</evidence>
<feature type="domain" description="HMA" evidence="2">
    <location>
        <begin position="1"/>
        <end position="66"/>
    </location>
</feature>
<dbReference type="CDD" id="cd00371">
    <property type="entry name" value="HMA"/>
    <property type="match status" value="1"/>
</dbReference>
<organism evidence="3 4">
    <name type="scientific">Propionibacterium cyclohexanicum</name>
    <dbReference type="NCBI Taxonomy" id="64702"/>
    <lineage>
        <taxon>Bacteria</taxon>
        <taxon>Bacillati</taxon>
        <taxon>Actinomycetota</taxon>
        <taxon>Actinomycetes</taxon>
        <taxon>Propionibacteriales</taxon>
        <taxon>Propionibacteriaceae</taxon>
        <taxon>Propionibacterium</taxon>
    </lineage>
</organism>
<dbReference type="Proteomes" id="UP000198815">
    <property type="component" value="Unassembled WGS sequence"/>
</dbReference>
<dbReference type="Pfam" id="PF00403">
    <property type="entry name" value="HMA"/>
    <property type="match status" value="1"/>
</dbReference>
<protein>
    <submittedName>
        <fullName evidence="3">Copper chaperone CopZ</fullName>
    </submittedName>
</protein>
<dbReference type="STRING" id="64702.SAMN05443377_1287"/>
<gene>
    <name evidence="3" type="ORF">SAMN05443377_1287</name>
</gene>
<dbReference type="RefSeq" id="WP_091971063.1">
    <property type="nucleotide sequence ID" value="NZ_FOGZ01000028.1"/>
</dbReference>
<dbReference type="GO" id="GO:0005507">
    <property type="term" value="F:copper ion binding"/>
    <property type="evidence" value="ECO:0007669"/>
    <property type="project" value="InterPro"/>
</dbReference>
<evidence type="ECO:0000313" key="3">
    <source>
        <dbReference type="EMBL" id="SES00464.1"/>
    </source>
</evidence>
<accession>A0A1H9TTV5</accession>
<evidence type="ECO:0000313" key="4">
    <source>
        <dbReference type="Proteomes" id="UP000198815"/>
    </source>
</evidence>
<dbReference type="PROSITE" id="PS50846">
    <property type="entry name" value="HMA_2"/>
    <property type="match status" value="1"/>
</dbReference>
<proteinExistence type="predicted"/>
<dbReference type="AlphaFoldDB" id="A0A1H9TTV5"/>
<dbReference type="PROSITE" id="PS01047">
    <property type="entry name" value="HMA_1"/>
    <property type="match status" value="1"/>
</dbReference>
<dbReference type="EMBL" id="FOGZ01000028">
    <property type="protein sequence ID" value="SES00464.1"/>
    <property type="molecule type" value="Genomic_DNA"/>
</dbReference>
<dbReference type="InterPro" id="IPR017969">
    <property type="entry name" value="Heavy-metal-associated_CS"/>
</dbReference>
<dbReference type="PRINTS" id="PR00944">
    <property type="entry name" value="CUEXPORT"/>
</dbReference>
<dbReference type="OrthoDB" id="9813965at2"/>
<dbReference type="Gene3D" id="3.30.70.100">
    <property type="match status" value="1"/>
</dbReference>
<sequence>MISNYTVSGMTCGHCVSHVTEEVSALKGVDDVVVTLDDGKMVITSAEPVDFDAVREAVSEAGDYQVSLA</sequence>
<dbReference type="InterPro" id="IPR006121">
    <property type="entry name" value="HMA_dom"/>
</dbReference>
<evidence type="ECO:0000259" key="2">
    <source>
        <dbReference type="PROSITE" id="PS50846"/>
    </source>
</evidence>
<name>A0A1H9TTV5_9ACTN</name>
<dbReference type="InterPro" id="IPR000428">
    <property type="entry name" value="Cu-bd"/>
</dbReference>
<keyword evidence="4" id="KW-1185">Reference proteome</keyword>
<dbReference type="SUPFAM" id="SSF55008">
    <property type="entry name" value="HMA, heavy metal-associated domain"/>
    <property type="match status" value="1"/>
</dbReference>
<keyword evidence="1" id="KW-0479">Metal-binding</keyword>
<dbReference type="GO" id="GO:0006825">
    <property type="term" value="P:copper ion transport"/>
    <property type="evidence" value="ECO:0007669"/>
    <property type="project" value="InterPro"/>
</dbReference>